<evidence type="ECO:0000256" key="2">
    <source>
        <dbReference type="ARBA" id="ARBA00005582"/>
    </source>
</evidence>
<dbReference type="STRING" id="406100.SAMN04488052_104142"/>
<dbReference type="PROSITE" id="PS00893">
    <property type="entry name" value="NUDIX_BOX"/>
    <property type="match status" value="1"/>
</dbReference>
<dbReference type="GO" id="GO:0006754">
    <property type="term" value="P:ATP biosynthetic process"/>
    <property type="evidence" value="ECO:0007669"/>
    <property type="project" value="TreeGrafter"/>
</dbReference>
<gene>
    <name evidence="10" type="ORF">SAMN04488052_104142</name>
</gene>
<proteinExistence type="inferred from homology"/>
<reference evidence="10 11" key="1">
    <citation type="submission" date="2016-10" db="EMBL/GenBank/DDBJ databases">
        <authorList>
            <person name="de Groot N.N."/>
        </authorList>
    </citation>
    <scope>NUCLEOTIDE SEQUENCE [LARGE SCALE GENOMIC DNA]</scope>
    <source>
        <strain evidence="10 11">CGMCC 1.6291</strain>
    </source>
</reference>
<evidence type="ECO:0000256" key="6">
    <source>
        <dbReference type="ARBA" id="ARBA00032644"/>
    </source>
</evidence>
<evidence type="ECO:0000256" key="5">
    <source>
        <dbReference type="ARBA" id="ARBA00022801"/>
    </source>
</evidence>
<name>A0A1H8TF88_9GAMM</name>
<keyword evidence="5 7" id="KW-0378">Hydrolase</keyword>
<organism evidence="10 11">
    <name type="scientific">Aquisalimonas asiatica</name>
    <dbReference type="NCBI Taxonomy" id="406100"/>
    <lineage>
        <taxon>Bacteria</taxon>
        <taxon>Pseudomonadati</taxon>
        <taxon>Pseudomonadota</taxon>
        <taxon>Gammaproteobacteria</taxon>
        <taxon>Chromatiales</taxon>
        <taxon>Ectothiorhodospiraceae</taxon>
        <taxon>Aquisalimonas</taxon>
    </lineage>
</organism>
<dbReference type="InterPro" id="IPR051325">
    <property type="entry name" value="Nudix_hydrolase_domain"/>
</dbReference>
<accession>A0A1H8TF88</accession>
<dbReference type="CDD" id="cd03428">
    <property type="entry name" value="NUDIX_Ap4A_Nudt2"/>
    <property type="match status" value="1"/>
</dbReference>
<dbReference type="InterPro" id="IPR020476">
    <property type="entry name" value="Nudix_hydrolase"/>
</dbReference>
<evidence type="ECO:0000259" key="9">
    <source>
        <dbReference type="PROSITE" id="PS51462"/>
    </source>
</evidence>
<dbReference type="PANTHER" id="PTHR21340:SF0">
    <property type="entry name" value="BIS(5'-NUCLEOSYL)-TETRAPHOSPHATASE [ASYMMETRICAL]"/>
    <property type="match status" value="1"/>
</dbReference>
<dbReference type="Pfam" id="PF00293">
    <property type="entry name" value="NUDIX"/>
    <property type="match status" value="1"/>
</dbReference>
<dbReference type="SUPFAM" id="SSF55811">
    <property type="entry name" value="Nudix"/>
    <property type="match status" value="1"/>
</dbReference>
<comment type="similarity">
    <text evidence="2 7">Belongs to the Nudix hydrolase family.</text>
</comment>
<keyword evidence="11" id="KW-1185">Reference proteome</keyword>
<dbReference type="PANTHER" id="PTHR21340">
    <property type="entry name" value="DIADENOSINE 5,5-P1,P4-TETRAPHOSPHATE PYROPHOSPHOHYDROLASE MUTT"/>
    <property type="match status" value="1"/>
</dbReference>
<dbReference type="GO" id="GO:0000166">
    <property type="term" value="F:nucleotide binding"/>
    <property type="evidence" value="ECO:0007669"/>
    <property type="project" value="UniProtKB-KW"/>
</dbReference>
<protein>
    <recommendedName>
        <fullName evidence="3">Bis(5'-nucleosyl)-tetraphosphatase [asymmetrical]</fullName>
    </recommendedName>
    <alternativeName>
        <fullName evidence="6">Diadenosine 5',5'''-P1,P4-tetraphosphate asymmetrical hydrolase</fullName>
    </alternativeName>
</protein>
<dbReference type="PRINTS" id="PR00502">
    <property type="entry name" value="NUDIXFAMILY"/>
</dbReference>
<dbReference type="InterPro" id="IPR020084">
    <property type="entry name" value="NUDIX_hydrolase_CS"/>
</dbReference>
<feature type="compositionally biased region" description="Low complexity" evidence="8">
    <location>
        <begin position="139"/>
        <end position="148"/>
    </location>
</feature>
<evidence type="ECO:0000256" key="1">
    <source>
        <dbReference type="ARBA" id="ARBA00001946"/>
    </source>
</evidence>
<evidence type="ECO:0000256" key="3">
    <source>
        <dbReference type="ARBA" id="ARBA00018911"/>
    </source>
</evidence>
<dbReference type="InterPro" id="IPR003565">
    <property type="entry name" value="Tetra_PHTase"/>
</dbReference>
<dbReference type="GO" id="GO:0004081">
    <property type="term" value="F:bis(5'-nucleosyl)-tetraphosphatase (asymmetrical) activity"/>
    <property type="evidence" value="ECO:0007669"/>
    <property type="project" value="TreeGrafter"/>
</dbReference>
<dbReference type="OrthoDB" id="7066556at2"/>
<dbReference type="InterPro" id="IPR000086">
    <property type="entry name" value="NUDIX_hydrolase_dom"/>
</dbReference>
<evidence type="ECO:0000256" key="4">
    <source>
        <dbReference type="ARBA" id="ARBA00022741"/>
    </source>
</evidence>
<feature type="domain" description="Nudix hydrolase" evidence="9">
    <location>
        <begin position="3"/>
        <end position="134"/>
    </location>
</feature>
<dbReference type="AlphaFoldDB" id="A0A1H8TF88"/>
<sequence length="159" mass="17984">MKVRTLSAGVVVVRREGNAWRCLLLRAFQYWDSPKGQVEPGEKPIEAAVREVREETGIRELNFFLGHEYMETGPYARGKVARYYLAETPGKHVVLGVNPDLGRPEHQEYRWVSFRRARQLASPRVQRVLEWAEQRLRQAGADAAQASGDHGRSAGAGRS</sequence>
<keyword evidence="4" id="KW-0547">Nucleotide-binding</keyword>
<dbReference type="Gene3D" id="3.90.79.10">
    <property type="entry name" value="Nucleoside Triphosphate Pyrophosphohydrolase"/>
    <property type="match status" value="1"/>
</dbReference>
<evidence type="ECO:0000256" key="7">
    <source>
        <dbReference type="RuleBase" id="RU003476"/>
    </source>
</evidence>
<evidence type="ECO:0000313" key="11">
    <source>
        <dbReference type="Proteomes" id="UP000199657"/>
    </source>
</evidence>
<evidence type="ECO:0000313" key="10">
    <source>
        <dbReference type="EMBL" id="SEO89750.1"/>
    </source>
</evidence>
<dbReference type="PROSITE" id="PS51462">
    <property type="entry name" value="NUDIX"/>
    <property type="match status" value="1"/>
</dbReference>
<dbReference type="RefSeq" id="WP_091643345.1">
    <property type="nucleotide sequence ID" value="NZ_FOEG01000004.1"/>
</dbReference>
<comment type="cofactor">
    <cofactor evidence="1">
        <name>Mg(2+)</name>
        <dbReference type="ChEBI" id="CHEBI:18420"/>
    </cofactor>
</comment>
<dbReference type="GO" id="GO:0006167">
    <property type="term" value="P:AMP biosynthetic process"/>
    <property type="evidence" value="ECO:0007669"/>
    <property type="project" value="TreeGrafter"/>
</dbReference>
<dbReference type="EMBL" id="FOEG01000004">
    <property type="protein sequence ID" value="SEO89750.1"/>
    <property type="molecule type" value="Genomic_DNA"/>
</dbReference>
<dbReference type="InterPro" id="IPR015797">
    <property type="entry name" value="NUDIX_hydrolase-like_dom_sf"/>
</dbReference>
<feature type="region of interest" description="Disordered" evidence="8">
    <location>
        <begin position="139"/>
        <end position="159"/>
    </location>
</feature>
<dbReference type="Proteomes" id="UP000199657">
    <property type="component" value="Unassembled WGS sequence"/>
</dbReference>
<evidence type="ECO:0000256" key="8">
    <source>
        <dbReference type="SAM" id="MobiDB-lite"/>
    </source>
</evidence>